<gene>
    <name evidence="4" type="ORF">BJA5080_07520</name>
</gene>
<dbReference type="InterPro" id="IPR052048">
    <property type="entry name" value="ST_Response_Regulator"/>
</dbReference>
<dbReference type="InterPro" id="IPR011006">
    <property type="entry name" value="CheY-like_superfamily"/>
</dbReference>
<dbReference type="Pfam" id="PF00072">
    <property type="entry name" value="Response_reg"/>
    <property type="match status" value="1"/>
</dbReference>
<reference evidence="4 5" key="1">
    <citation type="journal article" date="2014" name="BMC Genomics">
        <title>Comparative genomics of Bradyrhizobium japonicum CPAC 15 and Bradyrhizobium diazoefficiens CPAC 7: elite model strains for understanding symbiotic performance with soybean.</title>
        <authorList>
            <person name="Siqueira A.F."/>
            <person name="Ormeno-Orrillo E."/>
            <person name="Souza R.C."/>
            <person name="Rodrigues E.P."/>
            <person name="Almeida L.G."/>
            <person name="Barcellos F.G."/>
            <person name="Batista J.S."/>
            <person name="Nakatami A.S."/>
            <person name="Martinez-Romero E."/>
            <person name="Vasconcelos A.T."/>
            <person name="Hungria M."/>
        </authorList>
    </citation>
    <scope>NUCLEOTIDE SEQUENCE [LARGE SCALE GENOMIC DNA]</scope>
    <source>
        <strain evidence="4 5">SEMIA 5080</strain>
    </source>
</reference>
<feature type="modified residue" description="4-aspartylphosphate" evidence="1">
    <location>
        <position position="92"/>
    </location>
</feature>
<protein>
    <submittedName>
        <fullName evidence="4">Putative chemotaxis response regulator</fullName>
    </submittedName>
</protein>
<dbReference type="SUPFAM" id="SSF52172">
    <property type="entry name" value="CheY-like"/>
    <property type="match status" value="1"/>
</dbReference>
<dbReference type="PANTHER" id="PTHR43228:SF1">
    <property type="entry name" value="TWO-COMPONENT RESPONSE REGULATOR ARR22"/>
    <property type="match status" value="1"/>
</dbReference>
<accession>A0A837C750</accession>
<feature type="compositionally biased region" description="Low complexity" evidence="2">
    <location>
        <begin position="1"/>
        <end position="21"/>
    </location>
</feature>
<dbReference type="Proteomes" id="UP000024900">
    <property type="component" value="Unassembled WGS sequence"/>
</dbReference>
<dbReference type="AlphaFoldDB" id="A0A837C750"/>
<keyword evidence="1" id="KW-0597">Phosphoprotein</keyword>
<evidence type="ECO:0000259" key="3">
    <source>
        <dbReference type="PROSITE" id="PS50110"/>
    </source>
</evidence>
<dbReference type="PROSITE" id="PS50110">
    <property type="entry name" value="RESPONSE_REGULATORY"/>
    <property type="match status" value="1"/>
</dbReference>
<organism evidence="4 5">
    <name type="scientific">Bradyrhizobium diazoefficiens SEMIA 5080</name>
    <dbReference type="NCBI Taxonomy" id="754504"/>
    <lineage>
        <taxon>Bacteria</taxon>
        <taxon>Pseudomonadati</taxon>
        <taxon>Pseudomonadota</taxon>
        <taxon>Alphaproteobacteria</taxon>
        <taxon>Hyphomicrobiales</taxon>
        <taxon>Nitrobacteraceae</taxon>
        <taxon>Bradyrhizobium</taxon>
    </lineage>
</organism>
<dbReference type="EMBL" id="ADOU02000007">
    <property type="protein sequence ID" value="KGJ64821.1"/>
    <property type="molecule type" value="Genomic_DNA"/>
</dbReference>
<dbReference type="PANTHER" id="PTHR43228">
    <property type="entry name" value="TWO-COMPONENT RESPONSE REGULATOR"/>
    <property type="match status" value="1"/>
</dbReference>
<evidence type="ECO:0000256" key="1">
    <source>
        <dbReference type="PROSITE-ProRule" id="PRU00169"/>
    </source>
</evidence>
<dbReference type="SMART" id="SM00448">
    <property type="entry name" value="REC"/>
    <property type="match status" value="1"/>
</dbReference>
<evidence type="ECO:0000313" key="5">
    <source>
        <dbReference type="Proteomes" id="UP000024900"/>
    </source>
</evidence>
<dbReference type="InterPro" id="IPR001789">
    <property type="entry name" value="Sig_transdc_resp-reg_receiver"/>
</dbReference>
<dbReference type="Gene3D" id="3.40.50.2300">
    <property type="match status" value="1"/>
</dbReference>
<dbReference type="GO" id="GO:0000160">
    <property type="term" value="P:phosphorelay signal transduction system"/>
    <property type="evidence" value="ECO:0007669"/>
    <property type="project" value="InterPro"/>
</dbReference>
<sequence length="168" mass="18548">MSTASTASSWSSSTSIASSSSKPKCKWLREPTKHRSRRTKMKTCLVVDDSSVVRKIARRILEGLEFQVTEAEDGSKALEICQRQLPDAVLLDWNMPVMDGFEFMGHMRRLPGGDQPKVVFCTTENNVAHIAQALSGGANEYIMKPFDKDIIADKFAEVGLIPVGQAMV</sequence>
<proteinExistence type="predicted"/>
<name>A0A837C750_9BRAD</name>
<evidence type="ECO:0000256" key="2">
    <source>
        <dbReference type="SAM" id="MobiDB-lite"/>
    </source>
</evidence>
<evidence type="ECO:0000313" key="4">
    <source>
        <dbReference type="EMBL" id="KGJ64821.1"/>
    </source>
</evidence>
<comment type="caution">
    <text evidence="4">The sequence shown here is derived from an EMBL/GenBank/DDBJ whole genome shotgun (WGS) entry which is preliminary data.</text>
</comment>
<feature type="region of interest" description="Disordered" evidence="2">
    <location>
        <begin position="1"/>
        <end position="36"/>
    </location>
</feature>
<feature type="domain" description="Response regulatory" evidence="3">
    <location>
        <begin position="43"/>
        <end position="159"/>
    </location>
</feature>